<comment type="subcellular location">
    <subcellularLocation>
        <location evidence="1">Cell membrane</location>
        <topology evidence="1">Multi-pass membrane protein</topology>
    </subcellularLocation>
</comment>
<evidence type="ECO:0000256" key="3">
    <source>
        <dbReference type="ARBA" id="ARBA00022475"/>
    </source>
</evidence>
<dbReference type="InterPro" id="IPR050206">
    <property type="entry name" value="FtsK/SpoIIIE/SftA"/>
</dbReference>
<comment type="subunit">
    <text evidence="14">Homohexamer. Forms a ring that surrounds DNA.</text>
</comment>
<sequence length="793" mass="87716">MGKRPLIDKKKSSKSKTNKVKSPIGGALSQEIKGVLIFSISLFFGIGIYSHEAGFFGKLIHKFCVGVLGIGAYILPVLIGILGIFMMLKKLNTSNKLKILISFGMLFLLSTFVHILNVVNEPLEGMNAWLKIKHYYEIGDWDNGGLIGAVFGKVLVKTIGIYGSYVFIATLFIILLILLTGRSFVGDIISIYKWMAECITKLKGILDHYQMEQEEKRTRKNSQAKNKDNRSMPNIKIEDDEIVHTDNEPQEVKSSIVEPVEEIKVLDFAQKIEEKNQAKESQSENVQSSSYDDSVEMLSSINKPVDYQFPSIELLQANTYSITSNSKKKMLHNAKKLEETLASFGVEAKVVQINRGPTVTRYELQPSQGVKVSKIVSLADDIALNLAAAGIRIEAPIPGKAAVGIEVPNHEVQPVFLREVIEEEAFQKFPSKLAFALGKDIAGNSVVTDIARMPHLLIAGATGSGKSVCINTLIASILYKANPNEVKLLMIDPKVVELSIYNGIPHLMIPVVTDPKKAAGALNWAVQEMTNRYKLFAENNVRDIKGYNNLKRNENTDDQNPSEIMPQIVIIIDELADLMMTAPGEVEDAICRLAQMARAAGIHLVIATQRPSVDVITGVIKANIPSRLAFAVSSGTDSRTILDMVGAEKLLGKGDMLFYPVGSSKPVRIQGAFISDQEVERIVESIKQSGQAEYNQDIIEEITTVNNVSSGGEEVDEYLEQAIEMVIEKEKASISMIQRYLRIGFNRAARIMEEMEERGIVGPDEGSKPRKVLITKEEFEQMKLCSEPTSSNF</sequence>
<feature type="region of interest" description="Disordered" evidence="16">
    <location>
        <begin position="215"/>
        <end position="253"/>
    </location>
</feature>
<evidence type="ECO:0000256" key="5">
    <source>
        <dbReference type="ARBA" id="ARBA00022692"/>
    </source>
</evidence>
<dbReference type="Gene3D" id="1.10.10.10">
    <property type="entry name" value="Winged helix-like DNA-binding domain superfamily/Winged helix DNA-binding domain"/>
    <property type="match status" value="1"/>
</dbReference>
<reference evidence="19 20" key="1">
    <citation type="submission" date="2023-03" db="EMBL/GenBank/DDBJ databases">
        <title>Novel Species.</title>
        <authorList>
            <person name="Ma S."/>
        </authorList>
    </citation>
    <scope>NUCLEOTIDE SEQUENCE [LARGE SCALE GENOMIC DNA]</scope>
    <source>
        <strain evidence="19 20">LIND6LT2</strain>
    </source>
</reference>
<feature type="binding site" evidence="15">
    <location>
        <begin position="460"/>
        <end position="467"/>
    </location>
    <ligand>
        <name>ATP</name>
        <dbReference type="ChEBI" id="CHEBI:30616"/>
    </ligand>
</feature>
<name>A0ABZ2Y4Y1_9FIRM</name>
<dbReference type="SUPFAM" id="SSF46785">
    <property type="entry name" value="Winged helix' DNA-binding domain"/>
    <property type="match status" value="1"/>
</dbReference>
<keyword evidence="4" id="KW-0132">Cell division</keyword>
<keyword evidence="6 15" id="KW-0547">Nucleotide-binding</keyword>
<evidence type="ECO:0000256" key="8">
    <source>
        <dbReference type="ARBA" id="ARBA00022840"/>
    </source>
</evidence>
<evidence type="ECO:0000259" key="18">
    <source>
        <dbReference type="PROSITE" id="PS50901"/>
    </source>
</evidence>
<dbReference type="SUPFAM" id="SSF52540">
    <property type="entry name" value="P-loop containing nucleoside triphosphate hydrolases"/>
    <property type="match status" value="1"/>
</dbReference>
<evidence type="ECO:0000256" key="6">
    <source>
        <dbReference type="ARBA" id="ARBA00022741"/>
    </source>
</evidence>
<feature type="transmembrane region" description="Helical" evidence="17">
    <location>
        <begin position="100"/>
        <end position="119"/>
    </location>
</feature>
<dbReference type="Pfam" id="PF09397">
    <property type="entry name" value="FtsK_gamma"/>
    <property type="match status" value="1"/>
</dbReference>
<dbReference type="InterPro" id="IPR018541">
    <property type="entry name" value="Ftsk_gamma"/>
</dbReference>
<dbReference type="SMART" id="SM00382">
    <property type="entry name" value="AAA"/>
    <property type="match status" value="1"/>
</dbReference>
<evidence type="ECO:0000256" key="7">
    <source>
        <dbReference type="ARBA" id="ARBA00022829"/>
    </source>
</evidence>
<feature type="transmembrane region" description="Helical" evidence="17">
    <location>
        <begin position="32"/>
        <end position="50"/>
    </location>
</feature>
<evidence type="ECO:0000256" key="2">
    <source>
        <dbReference type="ARBA" id="ARBA00006474"/>
    </source>
</evidence>
<keyword evidence="10" id="KW-0238">DNA-binding</keyword>
<dbReference type="Pfam" id="PF01580">
    <property type="entry name" value="FtsK_SpoIIIE"/>
    <property type="match status" value="1"/>
</dbReference>
<evidence type="ECO:0000256" key="14">
    <source>
        <dbReference type="ARBA" id="ARBA00025923"/>
    </source>
</evidence>
<dbReference type="PANTHER" id="PTHR22683:SF41">
    <property type="entry name" value="DNA TRANSLOCASE FTSK"/>
    <property type="match status" value="1"/>
</dbReference>
<dbReference type="InterPro" id="IPR003593">
    <property type="entry name" value="AAA+_ATPase"/>
</dbReference>
<keyword evidence="9 17" id="KW-1133">Transmembrane helix</keyword>
<evidence type="ECO:0000256" key="13">
    <source>
        <dbReference type="ARBA" id="ARBA00024986"/>
    </source>
</evidence>
<keyword evidence="3" id="KW-1003">Cell membrane</keyword>
<evidence type="ECO:0000256" key="16">
    <source>
        <dbReference type="SAM" id="MobiDB-lite"/>
    </source>
</evidence>
<dbReference type="EMBL" id="CP121687">
    <property type="protein sequence ID" value="WZL70280.1"/>
    <property type="molecule type" value="Genomic_DNA"/>
</dbReference>
<organism evidence="19 20">
    <name type="scientific">Defluviitalea saccharophila</name>
    <dbReference type="NCBI Taxonomy" id="879970"/>
    <lineage>
        <taxon>Bacteria</taxon>
        <taxon>Bacillati</taxon>
        <taxon>Bacillota</taxon>
        <taxon>Clostridia</taxon>
        <taxon>Lachnospirales</taxon>
        <taxon>Defluviitaleaceae</taxon>
        <taxon>Defluviitalea</taxon>
    </lineage>
</organism>
<feature type="compositionally biased region" description="Basic and acidic residues" evidence="16">
    <location>
        <begin position="1"/>
        <end position="10"/>
    </location>
</feature>
<evidence type="ECO:0000256" key="10">
    <source>
        <dbReference type="ARBA" id="ARBA00023125"/>
    </source>
</evidence>
<evidence type="ECO:0000256" key="1">
    <source>
        <dbReference type="ARBA" id="ARBA00004651"/>
    </source>
</evidence>
<dbReference type="InterPro" id="IPR002543">
    <property type="entry name" value="FtsK_dom"/>
</dbReference>
<keyword evidence="12" id="KW-0131">Cell cycle</keyword>
<protein>
    <submittedName>
        <fullName evidence="19">DNA translocase FtsK 4TM domain-containing protein</fullName>
    </submittedName>
</protein>
<dbReference type="Pfam" id="PF13491">
    <property type="entry name" value="FtsK_4TM"/>
    <property type="match status" value="1"/>
</dbReference>
<evidence type="ECO:0000313" key="20">
    <source>
        <dbReference type="Proteomes" id="UP001486565"/>
    </source>
</evidence>
<dbReference type="PROSITE" id="PS50901">
    <property type="entry name" value="FTSK"/>
    <property type="match status" value="1"/>
</dbReference>
<dbReference type="InterPro" id="IPR036390">
    <property type="entry name" value="WH_DNA-bd_sf"/>
</dbReference>
<keyword evidence="8 15" id="KW-0067">ATP-binding</keyword>
<dbReference type="RefSeq" id="WP_341877243.1">
    <property type="nucleotide sequence ID" value="NZ_CP121687.1"/>
</dbReference>
<dbReference type="InterPro" id="IPR041027">
    <property type="entry name" value="FtsK_alpha"/>
</dbReference>
<feature type="transmembrane region" description="Helical" evidence="17">
    <location>
        <begin position="159"/>
        <end position="179"/>
    </location>
</feature>
<dbReference type="SMART" id="SM00843">
    <property type="entry name" value="Ftsk_gamma"/>
    <property type="match status" value="1"/>
</dbReference>
<comment type="function">
    <text evidence="13">Essential cell division protein that coordinates cell division and chromosome segregation. The N-terminus is involved in assembly of the cell-division machinery. The C-terminus functions as a DNA motor that moves dsDNA in an ATP-dependent manner towards the dif recombination site, which is located within the replication terminus region. Required for activation of the Xer recombinase, allowing activation of chromosome unlinking by recombination.</text>
</comment>
<dbReference type="PANTHER" id="PTHR22683">
    <property type="entry name" value="SPORULATION PROTEIN RELATED"/>
    <property type="match status" value="1"/>
</dbReference>
<keyword evidence="5 17" id="KW-0812">Transmembrane</keyword>
<evidence type="ECO:0000313" key="19">
    <source>
        <dbReference type="EMBL" id="WZL70280.1"/>
    </source>
</evidence>
<evidence type="ECO:0000256" key="11">
    <source>
        <dbReference type="ARBA" id="ARBA00023136"/>
    </source>
</evidence>
<gene>
    <name evidence="19" type="ORF">QBE51_01750</name>
</gene>
<feature type="region of interest" description="Disordered" evidence="16">
    <location>
        <begin position="1"/>
        <end position="22"/>
    </location>
</feature>
<evidence type="ECO:0000256" key="4">
    <source>
        <dbReference type="ARBA" id="ARBA00022618"/>
    </source>
</evidence>
<evidence type="ECO:0000256" key="9">
    <source>
        <dbReference type="ARBA" id="ARBA00022989"/>
    </source>
</evidence>
<keyword evidence="11 17" id="KW-0472">Membrane</keyword>
<keyword evidence="7" id="KW-0159">Chromosome partition</keyword>
<evidence type="ECO:0000256" key="15">
    <source>
        <dbReference type="PROSITE-ProRule" id="PRU00289"/>
    </source>
</evidence>
<dbReference type="Proteomes" id="UP001486565">
    <property type="component" value="Chromosome"/>
</dbReference>
<feature type="transmembrane region" description="Helical" evidence="17">
    <location>
        <begin position="70"/>
        <end position="88"/>
    </location>
</feature>
<dbReference type="Pfam" id="PF17854">
    <property type="entry name" value="FtsK_alpha"/>
    <property type="match status" value="1"/>
</dbReference>
<feature type="domain" description="FtsK" evidence="18">
    <location>
        <begin position="443"/>
        <end position="639"/>
    </location>
</feature>
<evidence type="ECO:0000256" key="12">
    <source>
        <dbReference type="ARBA" id="ARBA00023306"/>
    </source>
</evidence>
<evidence type="ECO:0000256" key="17">
    <source>
        <dbReference type="SAM" id="Phobius"/>
    </source>
</evidence>
<dbReference type="InterPro" id="IPR036388">
    <property type="entry name" value="WH-like_DNA-bd_sf"/>
</dbReference>
<dbReference type="Gene3D" id="3.40.50.300">
    <property type="entry name" value="P-loop containing nucleotide triphosphate hydrolases"/>
    <property type="match status" value="1"/>
</dbReference>
<feature type="compositionally biased region" description="Basic and acidic residues" evidence="16">
    <location>
        <begin position="242"/>
        <end position="251"/>
    </location>
</feature>
<accession>A0ABZ2Y4Y1</accession>
<dbReference type="InterPro" id="IPR025199">
    <property type="entry name" value="FtsK_4TM"/>
</dbReference>
<comment type="similarity">
    <text evidence="2">Belongs to the FtsK/SpoIIIE/SftA family.</text>
</comment>
<proteinExistence type="inferred from homology"/>
<dbReference type="Gene3D" id="3.30.980.40">
    <property type="match status" value="1"/>
</dbReference>
<dbReference type="InterPro" id="IPR027417">
    <property type="entry name" value="P-loop_NTPase"/>
</dbReference>
<keyword evidence="20" id="KW-1185">Reference proteome</keyword>